<evidence type="ECO:0000256" key="15">
    <source>
        <dbReference type="SAM" id="MobiDB-lite"/>
    </source>
</evidence>
<dbReference type="Gene3D" id="3.30.200.20">
    <property type="entry name" value="Phosphorylase Kinase, domain 1"/>
    <property type="match status" value="1"/>
</dbReference>
<evidence type="ECO:0000256" key="12">
    <source>
        <dbReference type="ARBA" id="ARBA00023170"/>
    </source>
</evidence>
<dbReference type="SMART" id="SM00220">
    <property type="entry name" value="S_TKc"/>
    <property type="match status" value="1"/>
</dbReference>
<feature type="domain" description="Gnk2-homologous" evidence="19">
    <location>
        <begin position="35"/>
        <end position="137"/>
    </location>
</feature>
<dbReference type="InterPro" id="IPR038408">
    <property type="entry name" value="GNK2_sf"/>
</dbReference>
<dbReference type="InterPro" id="IPR001245">
    <property type="entry name" value="Ser-Thr/Tyr_kinase_cat_dom"/>
</dbReference>
<feature type="region of interest" description="Disordered" evidence="15">
    <location>
        <begin position="634"/>
        <end position="676"/>
    </location>
</feature>
<dbReference type="InterPro" id="IPR000719">
    <property type="entry name" value="Prot_kinase_dom"/>
</dbReference>
<name>A0ABM3QTB8_SPIOL</name>
<accession>A0ABM3QTB8</accession>
<dbReference type="SUPFAM" id="SSF56112">
    <property type="entry name" value="Protein kinase-like (PK-like)"/>
    <property type="match status" value="1"/>
</dbReference>
<evidence type="ECO:0000256" key="3">
    <source>
        <dbReference type="ARBA" id="ARBA00022679"/>
    </source>
</evidence>
<dbReference type="Gene3D" id="1.10.510.10">
    <property type="entry name" value="Transferase(Phosphotransferase) domain 1"/>
    <property type="match status" value="1"/>
</dbReference>
<dbReference type="InterPro" id="IPR008271">
    <property type="entry name" value="Ser/Thr_kinase_AS"/>
</dbReference>
<dbReference type="PANTHER" id="PTHR27002">
    <property type="entry name" value="RECEPTOR-LIKE SERINE/THREONINE-PROTEIN KINASE SD1-8"/>
    <property type="match status" value="1"/>
</dbReference>
<keyword evidence="9 14" id="KW-0067">ATP-binding</keyword>
<keyword evidence="7 14" id="KW-0547">Nucleotide-binding</keyword>
<dbReference type="CDD" id="cd23509">
    <property type="entry name" value="Gnk2-like"/>
    <property type="match status" value="2"/>
</dbReference>
<protein>
    <submittedName>
        <fullName evidence="21">Cysteine-rich receptor-like protein kinase 10 isoform X1</fullName>
    </submittedName>
</protein>
<dbReference type="CDD" id="cd14066">
    <property type="entry name" value="STKc_IRAK"/>
    <property type="match status" value="1"/>
</dbReference>
<evidence type="ECO:0000256" key="9">
    <source>
        <dbReference type="ARBA" id="ARBA00022840"/>
    </source>
</evidence>
<dbReference type="PANTHER" id="PTHR27002:SF1050">
    <property type="entry name" value="CYSTEINE-RICH RECEPTOR-LIKE PROTEIN KINASE 5"/>
    <property type="match status" value="1"/>
</dbReference>
<evidence type="ECO:0000313" key="20">
    <source>
        <dbReference type="Proteomes" id="UP000813463"/>
    </source>
</evidence>
<dbReference type="RefSeq" id="XP_056686612.1">
    <property type="nucleotide sequence ID" value="XM_056830634.1"/>
</dbReference>
<evidence type="ECO:0000256" key="1">
    <source>
        <dbReference type="ARBA" id="ARBA00004167"/>
    </source>
</evidence>
<evidence type="ECO:0000313" key="21">
    <source>
        <dbReference type="RefSeq" id="XP_056686612.1"/>
    </source>
</evidence>
<dbReference type="PROSITE" id="PS00108">
    <property type="entry name" value="PROTEIN_KINASE_ST"/>
    <property type="match status" value="1"/>
</dbReference>
<evidence type="ECO:0000256" key="5">
    <source>
        <dbReference type="ARBA" id="ARBA00022729"/>
    </source>
</evidence>
<dbReference type="Pfam" id="PF01657">
    <property type="entry name" value="Stress-antifung"/>
    <property type="match status" value="2"/>
</dbReference>
<keyword evidence="20" id="KW-1185">Reference proteome</keyword>
<dbReference type="GeneID" id="110792162"/>
<keyword evidence="3" id="KW-0808">Transferase</keyword>
<evidence type="ECO:0000256" key="7">
    <source>
        <dbReference type="ARBA" id="ARBA00022741"/>
    </source>
</evidence>
<keyword evidence="8" id="KW-0418">Kinase</keyword>
<keyword evidence="13" id="KW-0325">Glycoprotein</keyword>
<feature type="domain" description="Protein kinase" evidence="18">
    <location>
        <begin position="355"/>
        <end position="642"/>
    </location>
</feature>
<keyword evidence="4 16" id="KW-0812">Transmembrane</keyword>
<organism evidence="20 21">
    <name type="scientific">Spinacia oleracea</name>
    <name type="common">Spinach</name>
    <dbReference type="NCBI Taxonomy" id="3562"/>
    <lineage>
        <taxon>Eukaryota</taxon>
        <taxon>Viridiplantae</taxon>
        <taxon>Streptophyta</taxon>
        <taxon>Embryophyta</taxon>
        <taxon>Tracheophyta</taxon>
        <taxon>Spermatophyta</taxon>
        <taxon>Magnoliopsida</taxon>
        <taxon>eudicotyledons</taxon>
        <taxon>Gunneridae</taxon>
        <taxon>Pentapetalae</taxon>
        <taxon>Caryophyllales</taxon>
        <taxon>Chenopodiaceae</taxon>
        <taxon>Chenopodioideae</taxon>
        <taxon>Anserineae</taxon>
        <taxon>Spinacia</taxon>
    </lineage>
</organism>
<evidence type="ECO:0000256" key="10">
    <source>
        <dbReference type="ARBA" id="ARBA00022989"/>
    </source>
</evidence>
<evidence type="ECO:0000259" key="18">
    <source>
        <dbReference type="PROSITE" id="PS50011"/>
    </source>
</evidence>
<sequence>MKQMEPPSHYISKTFQLIFLVFLLLKNVSAVSQPNYFFTNCEASANYTQNSIYRENLYQLLSELGGQASLSDFYNITKGETPDIVYGTFYCRRDLNREFCRDCVQAAAQMIIRNCTTQKEAVVWYQECTLRYANRPIFGLDEDDERYSWWFSPDNVSNPNQLQTVLFRTMGSLIQSAAYNNSNHGYATGDAPFPPYPTLYGLVQCSNDILGPPCERCLRRIYRDMQTCCNGGRLWIMIFRTNCQMRYNMAPFYSPLAPPPPPSLPGSTGAGKGVLFYITRVVVPVAGFVLLLLCVLVVFCVCKRRKKQQTPSVCDPPIENNNPVLNSNESNIEQSNPSDSLQYSLDTIKFATRNFSMDNKLGEGGFGAVYKGRLPDGQEVAVKRLSEDSRQGHREFTNEVQLVAKLQHRNLVKLLGFCLEGEEKLLIFEFVSNLSLDKFLFDPNRRKYLDWETRFRIITGIARGLLYLHVDSRVKIIHRDLKTSNILLDEQMNPKIADFGTARLMKIDHTQANTTKIFGTFGYMAPEYTAAGVFSVKSDVYSFGVMVLEIVSGQSNNLFIQSFGQDSLLSHAQKLWNTGTIMELVDPSLGNNFSRAEILRCVQVGLFSVQEDPSSRPTMESVLLILQNNSSDIQFPPRHSAVSSNTNTQGEAGEDQLPSLEGDEAYSRDSTDLYPR</sequence>
<dbReference type="PROSITE" id="PS51473">
    <property type="entry name" value="GNK2"/>
    <property type="match status" value="2"/>
</dbReference>
<feature type="domain" description="Gnk2-homologous" evidence="19">
    <location>
        <begin position="144"/>
        <end position="252"/>
    </location>
</feature>
<keyword evidence="5 17" id="KW-0732">Signal</keyword>
<evidence type="ECO:0000256" key="13">
    <source>
        <dbReference type="ARBA" id="ARBA00023180"/>
    </source>
</evidence>
<feature type="binding site" evidence="14">
    <location>
        <position position="383"/>
    </location>
    <ligand>
        <name>ATP</name>
        <dbReference type="ChEBI" id="CHEBI:30616"/>
    </ligand>
</feature>
<feature type="chain" id="PRO_5046646644" evidence="17">
    <location>
        <begin position="31"/>
        <end position="676"/>
    </location>
</feature>
<evidence type="ECO:0000256" key="6">
    <source>
        <dbReference type="ARBA" id="ARBA00022737"/>
    </source>
</evidence>
<dbReference type="Pfam" id="PF07714">
    <property type="entry name" value="PK_Tyr_Ser-Thr"/>
    <property type="match status" value="1"/>
</dbReference>
<keyword evidence="6" id="KW-0677">Repeat</keyword>
<evidence type="ECO:0000256" key="17">
    <source>
        <dbReference type="SAM" id="SignalP"/>
    </source>
</evidence>
<keyword evidence="10 16" id="KW-1133">Transmembrane helix</keyword>
<dbReference type="PROSITE" id="PS50011">
    <property type="entry name" value="PROTEIN_KINASE_DOM"/>
    <property type="match status" value="1"/>
</dbReference>
<dbReference type="Gene3D" id="3.30.430.20">
    <property type="entry name" value="Gnk2 domain, C-X8-C-X2-C motif"/>
    <property type="match status" value="2"/>
</dbReference>
<keyword evidence="11 16" id="KW-0472">Membrane</keyword>
<reference evidence="20" key="1">
    <citation type="journal article" date="2021" name="Nat. Commun.">
        <title>Genomic analyses provide insights into spinach domestication and the genetic basis of agronomic traits.</title>
        <authorList>
            <person name="Cai X."/>
            <person name="Sun X."/>
            <person name="Xu C."/>
            <person name="Sun H."/>
            <person name="Wang X."/>
            <person name="Ge C."/>
            <person name="Zhang Z."/>
            <person name="Wang Q."/>
            <person name="Fei Z."/>
            <person name="Jiao C."/>
            <person name="Wang Q."/>
        </authorList>
    </citation>
    <scope>NUCLEOTIDE SEQUENCE [LARGE SCALE GENOMIC DNA]</scope>
    <source>
        <strain evidence="20">cv. Varoflay</strain>
    </source>
</reference>
<dbReference type="InterPro" id="IPR002902">
    <property type="entry name" value="GNK2"/>
</dbReference>
<dbReference type="InterPro" id="IPR011009">
    <property type="entry name" value="Kinase-like_dom_sf"/>
</dbReference>
<evidence type="ECO:0000256" key="14">
    <source>
        <dbReference type="PROSITE-ProRule" id="PRU10141"/>
    </source>
</evidence>
<feature type="compositionally biased region" description="Polar residues" evidence="15">
    <location>
        <begin position="641"/>
        <end position="650"/>
    </location>
</feature>
<dbReference type="InterPro" id="IPR017441">
    <property type="entry name" value="Protein_kinase_ATP_BS"/>
</dbReference>
<proteinExistence type="predicted"/>
<evidence type="ECO:0000256" key="2">
    <source>
        <dbReference type="ARBA" id="ARBA00022527"/>
    </source>
</evidence>
<gene>
    <name evidence="21" type="primary">LOC110792162</name>
</gene>
<comment type="subcellular location">
    <subcellularLocation>
        <location evidence="1">Membrane</location>
        <topology evidence="1">Single-pass membrane protein</topology>
    </subcellularLocation>
</comment>
<evidence type="ECO:0000256" key="16">
    <source>
        <dbReference type="SAM" id="Phobius"/>
    </source>
</evidence>
<keyword evidence="12" id="KW-0675">Receptor</keyword>
<feature type="compositionally biased region" description="Basic and acidic residues" evidence="15">
    <location>
        <begin position="665"/>
        <end position="676"/>
    </location>
</feature>
<dbReference type="Proteomes" id="UP000813463">
    <property type="component" value="Chromosome 6"/>
</dbReference>
<evidence type="ECO:0000256" key="8">
    <source>
        <dbReference type="ARBA" id="ARBA00022777"/>
    </source>
</evidence>
<evidence type="ECO:0000256" key="4">
    <source>
        <dbReference type="ARBA" id="ARBA00022692"/>
    </source>
</evidence>
<evidence type="ECO:0000256" key="11">
    <source>
        <dbReference type="ARBA" id="ARBA00023136"/>
    </source>
</evidence>
<reference evidence="21" key="2">
    <citation type="submission" date="2025-08" db="UniProtKB">
        <authorList>
            <consortium name="RefSeq"/>
        </authorList>
    </citation>
    <scope>IDENTIFICATION</scope>
    <source>
        <tissue evidence="21">Leaf</tissue>
    </source>
</reference>
<keyword evidence="2" id="KW-0723">Serine/threonine-protein kinase</keyword>
<evidence type="ECO:0000259" key="19">
    <source>
        <dbReference type="PROSITE" id="PS51473"/>
    </source>
</evidence>
<feature type="signal peptide" evidence="17">
    <location>
        <begin position="1"/>
        <end position="30"/>
    </location>
</feature>
<dbReference type="PROSITE" id="PS00107">
    <property type="entry name" value="PROTEIN_KINASE_ATP"/>
    <property type="match status" value="1"/>
</dbReference>
<feature type="transmembrane region" description="Helical" evidence="16">
    <location>
        <begin position="281"/>
        <end position="302"/>
    </location>
</feature>